<evidence type="ECO:0000313" key="6">
    <source>
        <dbReference type="EMBL" id="NHO52871.1"/>
    </source>
</evidence>
<dbReference type="PANTHER" id="PTHR30024">
    <property type="entry name" value="ALIPHATIC SULFONATES-BINDING PROTEIN-RELATED"/>
    <property type="match status" value="1"/>
</dbReference>
<evidence type="ECO:0000313" key="7">
    <source>
        <dbReference type="Proteomes" id="UP000597459"/>
    </source>
</evidence>
<keyword evidence="4" id="KW-1133">Transmembrane helix</keyword>
<sequence length="347" mass="38318">MKAEAYVRQERSRRRLLVAAGGTCGLAFLGGGLWWKGHRPHRAHLPLDGQPRSLTLAWPDPEVDPVLIVARESGFFTRYNLDVTIRPMVTGDQAISALTHDDFAAAVAPALSWLPGLHAGVPARLVAGLSAGTFRLLVRKRSGMTRLEHLIGRTVIVPNDDSSDRCFLSVQMRRKGLNPGDVHWRSVPEADLDRVVAAPDMDAIITHDTLGWQLRMDNTATLFELLGSTTGHYAERVNQVLGLSDRFIDTDPQGAAALTLALRDACRWIEKHRKDVASLLAPHLVDMELADVTDMLAHEPAPVHLLGRWLRDQMAQYADELKLIGRLPDTISSDLFAASVCRDVIHI</sequence>
<dbReference type="Gene3D" id="3.40.190.10">
    <property type="entry name" value="Periplasmic binding protein-like II"/>
    <property type="match status" value="2"/>
</dbReference>
<evidence type="ECO:0000256" key="3">
    <source>
        <dbReference type="ARBA" id="ARBA00022729"/>
    </source>
</evidence>
<comment type="similarity">
    <text evidence="2">Belongs to the bacterial solute-binding protein SsuA/TauA family.</text>
</comment>
<keyword evidence="4" id="KW-0472">Membrane</keyword>
<feature type="transmembrane region" description="Helical" evidence="4">
    <location>
        <begin position="16"/>
        <end position="35"/>
    </location>
</feature>
<evidence type="ECO:0000256" key="1">
    <source>
        <dbReference type="ARBA" id="ARBA00004418"/>
    </source>
</evidence>
<dbReference type="PANTHER" id="PTHR30024:SF47">
    <property type="entry name" value="TAURINE-BINDING PERIPLASMIC PROTEIN"/>
    <property type="match status" value="1"/>
</dbReference>
<dbReference type="Pfam" id="PF09084">
    <property type="entry name" value="NMT1"/>
    <property type="match status" value="1"/>
</dbReference>
<dbReference type="Proteomes" id="UP000597459">
    <property type="component" value="Unassembled WGS sequence"/>
</dbReference>
<accession>A0A967B621</accession>
<organism evidence="6 7">
    <name type="scientific">Acetobacter estunensis</name>
    <dbReference type="NCBI Taxonomy" id="104097"/>
    <lineage>
        <taxon>Bacteria</taxon>
        <taxon>Pseudomonadati</taxon>
        <taxon>Pseudomonadota</taxon>
        <taxon>Alphaproteobacteria</taxon>
        <taxon>Acetobacterales</taxon>
        <taxon>Acetobacteraceae</taxon>
        <taxon>Acetobacter</taxon>
    </lineage>
</organism>
<comment type="subcellular location">
    <subcellularLocation>
        <location evidence="1">Periplasm</location>
    </subcellularLocation>
</comment>
<dbReference type="EMBL" id="WOTH01000003">
    <property type="protein sequence ID" value="NHO52871.1"/>
    <property type="molecule type" value="Genomic_DNA"/>
</dbReference>
<dbReference type="AlphaFoldDB" id="A0A967B621"/>
<feature type="domain" description="SsuA/THI5-like" evidence="5">
    <location>
        <begin position="67"/>
        <end position="272"/>
    </location>
</feature>
<proteinExistence type="inferred from homology"/>
<reference evidence="6" key="1">
    <citation type="submission" date="2019-11" db="EMBL/GenBank/DDBJ databases">
        <title>Description of new Acetobacter species.</title>
        <authorList>
            <person name="Cleenwerck I."/>
            <person name="Sombolestani A.S."/>
        </authorList>
    </citation>
    <scope>NUCLEOTIDE SEQUENCE</scope>
    <source>
        <strain evidence="6">LMG 1626</strain>
    </source>
</reference>
<comment type="caution">
    <text evidence="6">The sequence shown here is derived from an EMBL/GenBank/DDBJ whole genome shotgun (WGS) entry which is preliminary data.</text>
</comment>
<keyword evidence="7" id="KW-1185">Reference proteome</keyword>
<name>A0A967B621_9PROT</name>
<evidence type="ECO:0000256" key="2">
    <source>
        <dbReference type="ARBA" id="ARBA00010742"/>
    </source>
</evidence>
<gene>
    <name evidence="6" type="ORF">GOB87_02705</name>
</gene>
<evidence type="ECO:0000256" key="4">
    <source>
        <dbReference type="SAM" id="Phobius"/>
    </source>
</evidence>
<protein>
    <submittedName>
        <fullName evidence="6">ABC transporter substrate-binding protein</fullName>
    </submittedName>
</protein>
<evidence type="ECO:0000259" key="5">
    <source>
        <dbReference type="Pfam" id="PF09084"/>
    </source>
</evidence>
<keyword evidence="4" id="KW-0812">Transmembrane</keyword>
<dbReference type="InterPro" id="IPR015168">
    <property type="entry name" value="SsuA/THI5"/>
</dbReference>
<dbReference type="RefSeq" id="WP_166313010.1">
    <property type="nucleotide sequence ID" value="NZ_WOTH01000003.1"/>
</dbReference>
<dbReference type="GO" id="GO:0042597">
    <property type="term" value="C:periplasmic space"/>
    <property type="evidence" value="ECO:0007669"/>
    <property type="project" value="UniProtKB-SubCell"/>
</dbReference>
<dbReference type="SUPFAM" id="SSF53850">
    <property type="entry name" value="Periplasmic binding protein-like II"/>
    <property type="match status" value="1"/>
</dbReference>
<keyword evidence="3" id="KW-0732">Signal</keyword>